<protein>
    <submittedName>
        <fullName evidence="2">Uncharacterized protein</fullName>
    </submittedName>
</protein>
<dbReference type="Proteomes" id="UP000759298">
    <property type="component" value="Unassembled WGS sequence"/>
</dbReference>
<proteinExistence type="predicted"/>
<organism evidence="2 3">
    <name type="scientific">Alteriqipengyuania abyssalis</name>
    <dbReference type="NCBI Taxonomy" id="2860200"/>
    <lineage>
        <taxon>Bacteria</taxon>
        <taxon>Pseudomonadati</taxon>
        <taxon>Pseudomonadota</taxon>
        <taxon>Alphaproteobacteria</taxon>
        <taxon>Sphingomonadales</taxon>
        <taxon>Erythrobacteraceae</taxon>
        <taxon>Alteriqipengyuania</taxon>
    </lineage>
</organism>
<feature type="region of interest" description="Disordered" evidence="1">
    <location>
        <begin position="1"/>
        <end position="29"/>
    </location>
</feature>
<dbReference type="EMBL" id="JAHWXP010000007">
    <property type="protein sequence ID" value="MBY8338406.1"/>
    <property type="molecule type" value="Genomic_DNA"/>
</dbReference>
<feature type="non-terminal residue" evidence="2">
    <location>
        <position position="103"/>
    </location>
</feature>
<evidence type="ECO:0000313" key="3">
    <source>
        <dbReference type="Proteomes" id="UP000759298"/>
    </source>
</evidence>
<gene>
    <name evidence="2" type="ORF">KYN89_15260</name>
</gene>
<keyword evidence="3" id="KW-1185">Reference proteome</keyword>
<feature type="compositionally biased region" description="Basic and acidic residues" evidence="1">
    <location>
        <begin position="1"/>
        <end position="26"/>
    </location>
</feature>
<name>A0ABS7PHF8_9SPHN</name>
<comment type="caution">
    <text evidence="2">The sequence shown here is derived from an EMBL/GenBank/DDBJ whole genome shotgun (WGS) entry which is preliminary data.</text>
</comment>
<sequence length="103" mass="11271">MSTNDDLPHRQEDDHRTIGTKACHDAESDEDWIRTVLQGLGQRSDEVKQALMRAMVDGQPSPSSKPVTNAGHVSGLEQQDIESSQPRPSKQITDPTPHVSGTT</sequence>
<dbReference type="RefSeq" id="WP_222825875.1">
    <property type="nucleotide sequence ID" value="NZ_JAHWXP010000007.1"/>
</dbReference>
<evidence type="ECO:0000313" key="2">
    <source>
        <dbReference type="EMBL" id="MBY8338406.1"/>
    </source>
</evidence>
<feature type="compositionally biased region" description="Polar residues" evidence="1">
    <location>
        <begin position="81"/>
        <end position="103"/>
    </location>
</feature>
<feature type="region of interest" description="Disordered" evidence="1">
    <location>
        <begin position="55"/>
        <end position="103"/>
    </location>
</feature>
<reference evidence="2 3" key="1">
    <citation type="submission" date="2021-07" db="EMBL/GenBank/DDBJ databases">
        <title>Alteriqipengyuania abyssalis NZ-12B nov, sp.nov isolated from deep sea sponge in pacific ocean.</title>
        <authorList>
            <person name="Tareen S."/>
            <person name="Wink J."/>
        </authorList>
    </citation>
    <scope>NUCLEOTIDE SEQUENCE [LARGE SCALE GENOMIC DNA]</scope>
    <source>
        <strain evidence="2 3">NZ-12B</strain>
    </source>
</reference>
<evidence type="ECO:0000256" key="1">
    <source>
        <dbReference type="SAM" id="MobiDB-lite"/>
    </source>
</evidence>
<accession>A0ABS7PHF8</accession>